<dbReference type="AlphaFoldDB" id="A0A1M5W2R6"/>
<evidence type="ECO:0008006" key="5">
    <source>
        <dbReference type="Google" id="ProtNLM"/>
    </source>
</evidence>
<sequence length="162" mass="18736">MAALKLLLDDAFDFDFSLIAIHCSLEDYRLAFMANKYAGLRLKSSKDVDFYIKKLKYSFASFKYDDQKNYQTFTLIANKYKLKQAQRLVTSDLFADSESEHYKTVNLIPEVKNADYLLKIESDNGKSPRLKLLAHLNQIPQIITAYEVEVSALKSKQNLIFE</sequence>
<evidence type="ECO:0000313" key="2">
    <source>
        <dbReference type="EMBL" id="SHH81747.1"/>
    </source>
</evidence>
<dbReference type="EMBL" id="FQXT01000002">
    <property type="protein sequence ID" value="SHH81747.1"/>
    <property type="molecule type" value="Genomic_DNA"/>
</dbReference>
<protein>
    <recommendedName>
        <fullName evidence="5">IPExxxVDY family protein</fullName>
    </recommendedName>
</protein>
<dbReference type="InterPro" id="IPR047690">
    <property type="entry name" value="IPExxxVDY_fam"/>
</dbReference>
<accession>A0A1M5W2R6</accession>
<evidence type="ECO:0000313" key="4">
    <source>
        <dbReference type="Proteomes" id="UP000290037"/>
    </source>
</evidence>
<keyword evidence="4" id="KW-1185">Reference proteome</keyword>
<dbReference type="Proteomes" id="UP000184240">
    <property type="component" value="Unassembled WGS sequence"/>
</dbReference>
<dbReference type="STRING" id="573501.SAMN04487999_1018"/>
<dbReference type="NCBIfam" id="NF033205">
    <property type="entry name" value="IPExxxVDY"/>
    <property type="match status" value="1"/>
</dbReference>
<dbReference type="EMBL" id="QOVN01000001">
    <property type="protein sequence ID" value="RXG31170.1"/>
    <property type="molecule type" value="Genomic_DNA"/>
</dbReference>
<reference evidence="3" key="2">
    <citation type="submission" date="2016-11" db="EMBL/GenBank/DDBJ databases">
        <authorList>
            <person name="Varghese N."/>
            <person name="Submissions S."/>
        </authorList>
    </citation>
    <scope>NUCLEOTIDE SEQUENCE [LARGE SCALE GENOMIC DNA]</scope>
    <source>
        <strain evidence="3">DSM 19859</strain>
    </source>
</reference>
<evidence type="ECO:0000313" key="3">
    <source>
        <dbReference type="Proteomes" id="UP000184240"/>
    </source>
</evidence>
<gene>
    <name evidence="1" type="ORF">DSM01_310</name>
    <name evidence="2" type="ORF">SAMN04487999_1018</name>
</gene>
<organism evidence="2 3">
    <name type="scientific">Leeuwenhoekiella palythoae</name>
    <dbReference type="NCBI Taxonomy" id="573501"/>
    <lineage>
        <taxon>Bacteria</taxon>
        <taxon>Pseudomonadati</taxon>
        <taxon>Bacteroidota</taxon>
        <taxon>Flavobacteriia</taxon>
        <taxon>Flavobacteriales</taxon>
        <taxon>Flavobacteriaceae</taxon>
        <taxon>Leeuwenhoekiella</taxon>
    </lineage>
</organism>
<dbReference type="Proteomes" id="UP000290037">
    <property type="component" value="Unassembled WGS sequence"/>
</dbReference>
<dbReference type="OrthoDB" id="676614at2"/>
<evidence type="ECO:0000313" key="1">
    <source>
        <dbReference type="EMBL" id="RXG31170.1"/>
    </source>
</evidence>
<reference evidence="2" key="1">
    <citation type="submission" date="2016-11" db="EMBL/GenBank/DDBJ databases">
        <authorList>
            <person name="Jaros S."/>
            <person name="Januszkiewicz K."/>
            <person name="Wedrychowicz H."/>
        </authorList>
    </citation>
    <scope>NUCLEOTIDE SEQUENCE [LARGE SCALE GENOMIC DNA]</scope>
    <source>
        <strain evidence="2">DSM 19859</strain>
    </source>
</reference>
<dbReference type="RefSeq" id="WP_072981032.1">
    <property type="nucleotide sequence ID" value="NZ_FQXT01000002.1"/>
</dbReference>
<name>A0A1M5W2R6_9FLAO</name>
<proteinExistence type="predicted"/>
<reference evidence="1 4" key="3">
    <citation type="submission" date="2018-07" db="EMBL/GenBank/DDBJ databases">
        <title>Leeuwenhoekiella genomics.</title>
        <authorList>
            <person name="Tahon G."/>
            <person name="Willems A."/>
        </authorList>
    </citation>
    <scope>NUCLEOTIDE SEQUENCE [LARGE SCALE GENOMIC DNA]</scope>
    <source>
        <strain evidence="1 4">LMG 24856</strain>
    </source>
</reference>